<evidence type="ECO:0000259" key="2">
    <source>
        <dbReference type="Pfam" id="PF13229"/>
    </source>
</evidence>
<dbReference type="AlphaFoldDB" id="A0A5C6B7D7"/>
<proteinExistence type="predicted"/>
<name>A0A5C6B7D7_9BACT</name>
<dbReference type="Proteomes" id="UP000320176">
    <property type="component" value="Unassembled WGS sequence"/>
</dbReference>
<feature type="chain" id="PRO_5023049698" description="Right handed beta helix domain-containing protein" evidence="1">
    <location>
        <begin position="25"/>
        <end position="694"/>
    </location>
</feature>
<accession>A0A5C6B7D7</accession>
<dbReference type="RefSeq" id="WP_197454472.1">
    <property type="nucleotide sequence ID" value="NZ_CP151726.1"/>
</dbReference>
<dbReference type="PROSITE" id="PS51257">
    <property type="entry name" value="PROKAR_LIPOPROTEIN"/>
    <property type="match status" value="1"/>
</dbReference>
<dbReference type="InterPro" id="IPR039448">
    <property type="entry name" value="Beta_helix"/>
</dbReference>
<organism evidence="3 4">
    <name type="scientific">Stieleria varia</name>
    <dbReference type="NCBI Taxonomy" id="2528005"/>
    <lineage>
        <taxon>Bacteria</taxon>
        <taxon>Pseudomonadati</taxon>
        <taxon>Planctomycetota</taxon>
        <taxon>Planctomycetia</taxon>
        <taxon>Pirellulales</taxon>
        <taxon>Pirellulaceae</taxon>
        <taxon>Stieleria</taxon>
    </lineage>
</organism>
<feature type="domain" description="Right handed beta helix" evidence="2">
    <location>
        <begin position="124"/>
        <end position="220"/>
    </location>
</feature>
<dbReference type="InterPro" id="IPR012334">
    <property type="entry name" value="Pectin_lyas_fold"/>
</dbReference>
<reference evidence="3 4" key="1">
    <citation type="submission" date="2019-02" db="EMBL/GenBank/DDBJ databases">
        <title>Deep-cultivation of Planctomycetes and their phenomic and genomic characterization uncovers novel biology.</title>
        <authorList>
            <person name="Wiegand S."/>
            <person name="Jogler M."/>
            <person name="Boedeker C."/>
            <person name="Pinto D."/>
            <person name="Vollmers J."/>
            <person name="Rivas-Marin E."/>
            <person name="Kohn T."/>
            <person name="Peeters S.H."/>
            <person name="Heuer A."/>
            <person name="Rast P."/>
            <person name="Oberbeckmann S."/>
            <person name="Bunk B."/>
            <person name="Jeske O."/>
            <person name="Meyerdierks A."/>
            <person name="Storesund J.E."/>
            <person name="Kallscheuer N."/>
            <person name="Luecker S."/>
            <person name="Lage O.M."/>
            <person name="Pohl T."/>
            <person name="Merkel B.J."/>
            <person name="Hornburger P."/>
            <person name="Mueller R.-W."/>
            <person name="Bruemmer F."/>
            <person name="Labrenz M."/>
            <person name="Spormann A.M."/>
            <person name="Op Den Camp H."/>
            <person name="Overmann J."/>
            <person name="Amann R."/>
            <person name="Jetten M.S.M."/>
            <person name="Mascher T."/>
            <person name="Medema M.H."/>
            <person name="Devos D.P."/>
            <person name="Kaster A.-K."/>
            <person name="Ovreas L."/>
            <person name="Rohde M."/>
            <person name="Galperin M.Y."/>
            <person name="Jogler C."/>
        </authorList>
    </citation>
    <scope>NUCLEOTIDE SEQUENCE [LARGE SCALE GENOMIC DNA]</scope>
    <source>
        <strain evidence="3 4">Pla52n</strain>
    </source>
</reference>
<dbReference type="SMART" id="SM00710">
    <property type="entry name" value="PbH1"/>
    <property type="match status" value="5"/>
</dbReference>
<evidence type="ECO:0000313" key="3">
    <source>
        <dbReference type="EMBL" id="TWU06414.1"/>
    </source>
</evidence>
<evidence type="ECO:0000313" key="4">
    <source>
        <dbReference type="Proteomes" id="UP000320176"/>
    </source>
</evidence>
<dbReference type="InterPro" id="IPR006626">
    <property type="entry name" value="PbH1"/>
</dbReference>
<keyword evidence="1" id="KW-0732">Signal</keyword>
<sequence precursor="true">MLRGILSLSCVVGLAFLSCSPADAAKPRHLVQWLGATADHTAAIQNAVLAAMDDNGVVEFAAGRTYHAKWMYITSSMRTANGKPFMPSGVEGNGAILKATTGASHTLFYTWLPQDANNPDFFVRNLTMDSNYLCDYSFRVWGAQTTLLENCAATRANLAGVLLQATAGTYSLSNVVVRQVIARNNDKYGFEVRGAAGAVTNLKIENCYAHYNESDGFYLAHCEADLVGCGAEVNDGYSMVLGQSGKPVSNVNVLGGYTERNFPAATASSQPGVHQGVYVTPGAATNVRIVGGRLIGKFTYDSQLTGDSLIHSYGHASLGFNGQSPDRPRNQTYDYSPVLPSVDSTNSLNSAYFDVPDYFSATNPTRDADLLARNVVLVKKNPPLSDYKSRIDAALLTAGATNAAIAFEPGQTYPTSAFTIQNFFTQGQYKTGPAGVIGNGATLTALGSGSQFINCYRTHGVIAPGDAFDKYNFFMRNLTIVSNSGYTSGLKISGCKWFLMQDLVIGGGSTYGIRIVALPGDGVYYNTFSNVASSGNGTGMYLDAIYSGAQQGISLANVGFHHCLFSNNSQRGILCEAASVTLNRCELSNNGIEGFRANKCYSTDLIDCDVLSNGTRAMHFLYGSSSSWSAGGHVLGGNVSGTVLYDPAPNNGYSFVQSMIHTQGTSPADYQHGFWLSGANGGKNYGSIHEDLSH</sequence>
<gene>
    <name evidence="3" type="ORF">Pla52n_21350</name>
</gene>
<keyword evidence="4" id="KW-1185">Reference proteome</keyword>
<protein>
    <recommendedName>
        <fullName evidence="2">Right handed beta helix domain-containing protein</fullName>
    </recommendedName>
</protein>
<dbReference type="InterPro" id="IPR011050">
    <property type="entry name" value="Pectin_lyase_fold/virulence"/>
</dbReference>
<dbReference type="EMBL" id="SJPN01000002">
    <property type="protein sequence ID" value="TWU06414.1"/>
    <property type="molecule type" value="Genomic_DNA"/>
</dbReference>
<dbReference type="Gene3D" id="2.160.20.10">
    <property type="entry name" value="Single-stranded right-handed beta-helix, Pectin lyase-like"/>
    <property type="match status" value="2"/>
</dbReference>
<feature type="signal peptide" evidence="1">
    <location>
        <begin position="1"/>
        <end position="24"/>
    </location>
</feature>
<comment type="caution">
    <text evidence="3">The sequence shown here is derived from an EMBL/GenBank/DDBJ whole genome shotgun (WGS) entry which is preliminary data.</text>
</comment>
<evidence type="ECO:0000256" key="1">
    <source>
        <dbReference type="SAM" id="SignalP"/>
    </source>
</evidence>
<dbReference type="Pfam" id="PF13229">
    <property type="entry name" value="Beta_helix"/>
    <property type="match status" value="1"/>
</dbReference>
<dbReference type="SUPFAM" id="SSF51126">
    <property type="entry name" value="Pectin lyase-like"/>
    <property type="match status" value="2"/>
</dbReference>